<organism evidence="2 3">
    <name type="scientific">Lecanosticta acicola</name>
    <dbReference type="NCBI Taxonomy" id="111012"/>
    <lineage>
        <taxon>Eukaryota</taxon>
        <taxon>Fungi</taxon>
        <taxon>Dikarya</taxon>
        <taxon>Ascomycota</taxon>
        <taxon>Pezizomycotina</taxon>
        <taxon>Dothideomycetes</taxon>
        <taxon>Dothideomycetidae</taxon>
        <taxon>Mycosphaerellales</taxon>
        <taxon>Mycosphaerellaceae</taxon>
        <taxon>Lecanosticta</taxon>
    </lineage>
</organism>
<keyword evidence="3" id="KW-1185">Reference proteome</keyword>
<dbReference type="Proteomes" id="UP001296104">
    <property type="component" value="Unassembled WGS sequence"/>
</dbReference>
<gene>
    <name evidence="2" type="ORF">LECACI_7A001818</name>
</gene>
<accession>A0AAI8YTQ0</accession>
<evidence type="ECO:0000259" key="1">
    <source>
        <dbReference type="Pfam" id="PF24864"/>
    </source>
</evidence>
<evidence type="ECO:0000313" key="3">
    <source>
        <dbReference type="Proteomes" id="UP001296104"/>
    </source>
</evidence>
<dbReference type="EMBL" id="CAVMBE010000007">
    <property type="protein sequence ID" value="CAK3860849.1"/>
    <property type="molecule type" value="Genomic_DNA"/>
</dbReference>
<dbReference type="Pfam" id="PF24864">
    <property type="entry name" value="DUF7730"/>
    <property type="match status" value="1"/>
</dbReference>
<evidence type="ECO:0000313" key="2">
    <source>
        <dbReference type="EMBL" id="CAK3860849.1"/>
    </source>
</evidence>
<proteinExistence type="predicted"/>
<protein>
    <recommendedName>
        <fullName evidence="1">DUF7730 domain-containing protein</fullName>
    </recommendedName>
</protein>
<comment type="caution">
    <text evidence="2">The sequence shown here is derived from an EMBL/GenBank/DDBJ whole genome shotgun (WGS) entry which is preliminary data.</text>
</comment>
<sequence length="257" mass="28737">MGHKGRPSRLLNTKKAPAAVKKITLQNAANSPFLQLPPEVRNRIYAFALGGRTLHISRDGSKAVGIPRFKATVCRAEATHVRPWDPSETHRRCSQKGCDLALALLRCSRQIYSEAALIPYADNIFSFGFCRPNAKIRFFQEIMPVQKRAITAVEFAVSLDDLSWYRDHVYLSWYPDHRPCSDLPGLRVLSVDLHIGDEASMESVYTLCVDTYKDVGQARLTSAPIRLRSSGVVGPSELQTWAAKISERLLNGAETIR</sequence>
<feature type="domain" description="DUF7730" evidence="1">
    <location>
        <begin position="29"/>
        <end position="168"/>
    </location>
</feature>
<dbReference type="InterPro" id="IPR056632">
    <property type="entry name" value="DUF7730"/>
</dbReference>
<dbReference type="AlphaFoldDB" id="A0AAI8YTQ0"/>
<dbReference type="PANTHER" id="PTHR38790">
    <property type="entry name" value="2EXR DOMAIN-CONTAINING PROTEIN-RELATED"/>
    <property type="match status" value="1"/>
</dbReference>
<name>A0AAI8YTQ0_9PEZI</name>
<dbReference type="PANTHER" id="PTHR38790:SF4">
    <property type="entry name" value="2EXR DOMAIN-CONTAINING PROTEIN"/>
    <property type="match status" value="1"/>
</dbReference>
<reference evidence="2" key="1">
    <citation type="submission" date="2023-11" db="EMBL/GenBank/DDBJ databases">
        <authorList>
            <person name="Alioto T."/>
            <person name="Alioto T."/>
            <person name="Gomez Garrido J."/>
        </authorList>
    </citation>
    <scope>NUCLEOTIDE SEQUENCE</scope>
</reference>